<dbReference type="EMBL" id="VWSJ01000096">
    <property type="protein sequence ID" value="MSN97217.1"/>
    <property type="molecule type" value="Genomic_DNA"/>
</dbReference>
<gene>
    <name evidence="1" type="ORF">F1B92_08615</name>
</gene>
<comment type="caution">
    <text evidence="1">The sequence shown here is derived from an EMBL/GenBank/DDBJ whole genome shotgun (WGS) entry which is preliminary data.</text>
</comment>
<accession>A0A6L5WLR3</accession>
<proteinExistence type="predicted"/>
<dbReference type="AlphaFoldDB" id="A0A6L5WLR3"/>
<evidence type="ECO:0000313" key="2">
    <source>
        <dbReference type="Proteomes" id="UP000476338"/>
    </source>
</evidence>
<organism evidence="1 2">
    <name type="scientific">Campylobacter portucalensis</name>
    <dbReference type="NCBI Taxonomy" id="2608384"/>
    <lineage>
        <taxon>Bacteria</taxon>
        <taxon>Pseudomonadati</taxon>
        <taxon>Campylobacterota</taxon>
        <taxon>Epsilonproteobacteria</taxon>
        <taxon>Campylobacterales</taxon>
        <taxon>Campylobacteraceae</taxon>
        <taxon>Campylobacter</taxon>
    </lineage>
</organism>
<dbReference type="InterPro" id="IPR011049">
    <property type="entry name" value="Serralysin-like_metalloprot_C"/>
</dbReference>
<reference evidence="1 2" key="2">
    <citation type="submission" date="2020-03" db="EMBL/GenBank/DDBJ databases">
        <title>Campylobacter portucalensis sp. nov., a new species of Campylobacter isolated from the reproductive tract of bulls.</title>
        <authorList>
            <person name="Silva M.F."/>
            <person name="Pereira G."/>
            <person name="Carneiro C."/>
            <person name="Hemphill A."/>
            <person name="Mateus L."/>
            <person name="Lopes-Da-Costa L."/>
            <person name="Silva E."/>
        </authorList>
    </citation>
    <scope>NUCLEOTIDE SEQUENCE [LARGE SCALE GENOMIC DNA]</scope>
    <source>
        <strain evidence="1 2">FMV-PI01</strain>
    </source>
</reference>
<feature type="non-terminal residue" evidence="1">
    <location>
        <position position="278"/>
    </location>
</feature>
<dbReference type="SUPFAM" id="SSF51120">
    <property type="entry name" value="beta-Roll"/>
    <property type="match status" value="1"/>
</dbReference>
<name>A0A6L5WLR3_9BACT</name>
<dbReference type="Proteomes" id="UP000476338">
    <property type="component" value="Unassembled WGS sequence"/>
</dbReference>
<evidence type="ECO:0000313" key="1">
    <source>
        <dbReference type="EMBL" id="MSN97217.1"/>
    </source>
</evidence>
<protein>
    <submittedName>
        <fullName evidence="1">Uncharacterized protein</fullName>
    </submittedName>
</protein>
<reference evidence="1 2" key="1">
    <citation type="submission" date="2019-09" db="EMBL/GenBank/DDBJ databases">
        <authorList>
            <person name="Silva M."/>
            <person name="Pereira G."/>
            <person name="Lopes-Da-Costa L."/>
            <person name="Silva E."/>
        </authorList>
    </citation>
    <scope>NUCLEOTIDE SEQUENCE [LARGE SCALE GENOMIC DNA]</scope>
    <source>
        <strain evidence="1 2">FMV-PI01</strain>
    </source>
</reference>
<keyword evidence="2" id="KW-1185">Reference proteome</keyword>
<sequence length="278" mass="30842">MTSKERALEILNDAKQFLNTVYAAGGRFMKDKAGKFLLFMQDTSISAAIDTASGDTLDEQIVGLAGDALQGAILKPAEVVSLGAVAYFEVGLYATNNNLGGHLKKYYKLAKQFAQQHAQEHFSYAYVNSSWRYENKSGDIFQYLSNGEYAKVLLYDGKIFRQNDDTPVITKVTKSEYDAYNEYVELKSDIYAEIQEYMKQANTKIELKNGTLHVTMPNGVVYTQPYGDEVTTIATGGNKDDTLYGGSSSADTLNGKEGYDIYYADNQDTIYDSDGKGR</sequence>